<keyword evidence="3" id="KW-1185">Reference proteome</keyword>
<reference evidence="2" key="2">
    <citation type="submission" date="2013-10" db="EMBL/GenBank/DDBJ databases">
        <authorList>
            <person name="Aslett M."/>
        </authorList>
    </citation>
    <scope>NUCLEOTIDE SEQUENCE [LARGE SCALE GENOMIC DNA]</scope>
    <source>
        <strain evidence="2">Houghton</strain>
    </source>
</reference>
<dbReference type="OrthoDB" id="10362734at2759"/>
<dbReference type="VEuPathDB" id="ToxoDB:ETH_00009210"/>
<accession>U6L2P9</accession>
<dbReference type="GeneID" id="25251043"/>
<protein>
    <submittedName>
        <fullName evidence="2">Uncharacterized protein</fullName>
    </submittedName>
</protein>
<feature type="region of interest" description="Disordered" evidence="1">
    <location>
        <begin position="749"/>
        <end position="772"/>
    </location>
</feature>
<evidence type="ECO:0000313" key="3">
    <source>
        <dbReference type="Proteomes" id="UP000030747"/>
    </source>
</evidence>
<feature type="compositionally biased region" description="Low complexity" evidence="1">
    <location>
        <begin position="760"/>
        <end position="771"/>
    </location>
</feature>
<evidence type="ECO:0000256" key="1">
    <source>
        <dbReference type="SAM" id="MobiDB-lite"/>
    </source>
</evidence>
<name>U6L2P9_EIMTE</name>
<dbReference type="VEuPathDB" id="ToxoDB:ETH2_1027200"/>
<dbReference type="RefSeq" id="XP_013233649.1">
    <property type="nucleotide sequence ID" value="XM_013378195.1"/>
</dbReference>
<feature type="compositionally biased region" description="Low complexity" evidence="1">
    <location>
        <begin position="55"/>
        <end position="83"/>
    </location>
</feature>
<organism evidence="2 3">
    <name type="scientific">Eimeria tenella</name>
    <name type="common">Coccidian parasite</name>
    <dbReference type="NCBI Taxonomy" id="5802"/>
    <lineage>
        <taxon>Eukaryota</taxon>
        <taxon>Sar</taxon>
        <taxon>Alveolata</taxon>
        <taxon>Apicomplexa</taxon>
        <taxon>Conoidasida</taxon>
        <taxon>Coccidia</taxon>
        <taxon>Eucoccidiorida</taxon>
        <taxon>Eimeriorina</taxon>
        <taxon>Eimeriidae</taxon>
        <taxon>Eimeria</taxon>
    </lineage>
</organism>
<dbReference type="Proteomes" id="UP000030747">
    <property type="component" value="Unassembled WGS sequence"/>
</dbReference>
<dbReference type="EMBL" id="HG675744">
    <property type="protein sequence ID" value="CDJ42899.1"/>
    <property type="molecule type" value="Genomic_DNA"/>
</dbReference>
<evidence type="ECO:0000313" key="2">
    <source>
        <dbReference type="EMBL" id="CDJ42899.1"/>
    </source>
</evidence>
<proteinExistence type="predicted"/>
<dbReference type="AlphaFoldDB" id="U6L2P9"/>
<sequence>MSSVPSFLRSGAVLRPSNNAADLATLRSSWARLLLAARGGKDTPRTLALSPQTDSSVLGSISSNSSSRNTASSNTVTSNSLSDTSREASQDTRLFQTGGERLCAEAETYSTETDVADEEQQQQQGAAAAVEAATVGVSPLSQTCVQNREVLRSGGPLLVFQSGALAGVPSSPESGTGGSPGSLLSAGLTVACLSPRQDRRPSGDAAVAVENLDACVRLSPAPWAAEEGLEFFSTETLPAPLLPTLPVLPGSSSSNSGKSPLSPTSLLFSSSDPRRYIGPLVKSAVISIESLPASMVLPALSKSSSGLDVEFPLGITQQHKAAALLQLHLLPVGMRNMASDSSLKLRQQQSRQPMSCPELQVVQTASSAKKLLSGIVSRTSWRTKETVSLLTQRKRSGALYALCRCQPPSRPCSRSSLTHGLSKQGAPLFTEEPLQCAAPPVEGCNSQQATPVVGQCRQNMHTLTEKHGSIAACAIGTEQEGCVGPGLRKLRQEVPLGSCLPETVLDIRRLLRSSFQEPTMLVASAPMGGAAEMQKYGNAHIRERLGRYWGLAESLVGFNSPGLDWRTRNVYGTAECLVSQPLKLRVERGISGTGENLCELLPPLATSQMDLPFGSLFRVAGSPLRPAEEGGNDLTDTEQPSVNAFAFVEIDPGDSLDVLRSHAEAQESLAAQRQLNLADVIAASAILSGSGVAASGLQVYAKSTKRACSSTMQRALKSTREMAALQATDEGIVLLRRFQEELTRLSTELESAKLPPEQCSRPTSSRSSSPSELSMRLVAKIEKLLAVSRSPLPVVHSNTNIILRSVPELLLLSNSSCTSWYGTSLRCMAGTIRGARRLTARKISGCISAPFGGESCVSLNVGRCCAMAARFERTQNALKEIARNLQLVAIKGAFKMFTQNTGDGAEVSSLKLLQDQHAAATAGGAQVPLDKLKLEQKEALKHLPLEMVCHDARHPLPIHRL</sequence>
<reference evidence="2" key="1">
    <citation type="submission" date="2013-10" db="EMBL/GenBank/DDBJ databases">
        <title>Genomic analysis of the causative agents of coccidiosis in chickens.</title>
        <authorList>
            <person name="Reid A.J."/>
            <person name="Blake D."/>
            <person name="Billington K."/>
            <person name="Browne H."/>
            <person name="Dunn M."/>
            <person name="Hung S."/>
            <person name="Kawahara F."/>
            <person name="Miranda-Saavedra D."/>
            <person name="Mourier T."/>
            <person name="Nagra H."/>
            <person name="Otto T.D."/>
            <person name="Rawlings N."/>
            <person name="Sanchez A."/>
            <person name="Sanders M."/>
            <person name="Subramaniam C."/>
            <person name="Tay Y."/>
            <person name="Dear P."/>
            <person name="Doerig C."/>
            <person name="Gruber A."/>
            <person name="Parkinson J."/>
            <person name="Shirley M."/>
            <person name="Wan K.L."/>
            <person name="Berriman M."/>
            <person name="Tomley F."/>
            <person name="Pain A."/>
        </authorList>
    </citation>
    <scope>NUCLEOTIDE SEQUENCE [LARGE SCALE GENOMIC DNA]</scope>
    <source>
        <strain evidence="2">Houghton</strain>
    </source>
</reference>
<feature type="region of interest" description="Disordered" evidence="1">
    <location>
        <begin position="41"/>
        <end position="99"/>
    </location>
</feature>
<gene>
    <name evidence="2" type="ORF">ETH_00009210</name>
</gene>